<protein>
    <submittedName>
        <fullName evidence="2">86_t:CDS:1</fullName>
    </submittedName>
</protein>
<name>A0A9N8VQJ6_9GLOM</name>
<dbReference type="Proteomes" id="UP000789831">
    <property type="component" value="Unassembled WGS sequence"/>
</dbReference>
<evidence type="ECO:0000256" key="1">
    <source>
        <dbReference type="SAM" id="MobiDB-lite"/>
    </source>
</evidence>
<evidence type="ECO:0000313" key="3">
    <source>
        <dbReference type="Proteomes" id="UP000789831"/>
    </source>
</evidence>
<keyword evidence="3" id="KW-1185">Reference proteome</keyword>
<reference evidence="2" key="1">
    <citation type="submission" date="2021-06" db="EMBL/GenBank/DDBJ databases">
        <authorList>
            <person name="Kallberg Y."/>
            <person name="Tangrot J."/>
            <person name="Rosling A."/>
        </authorList>
    </citation>
    <scope>NUCLEOTIDE SEQUENCE</scope>
    <source>
        <strain evidence="2">MT106</strain>
    </source>
</reference>
<dbReference type="EMBL" id="CAJVPL010000165">
    <property type="protein sequence ID" value="CAG8457969.1"/>
    <property type="molecule type" value="Genomic_DNA"/>
</dbReference>
<accession>A0A9N8VQJ6</accession>
<proteinExistence type="predicted"/>
<feature type="compositionally biased region" description="Basic residues" evidence="1">
    <location>
        <begin position="91"/>
        <end position="105"/>
    </location>
</feature>
<gene>
    <name evidence="2" type="ORF">AGERDE_LOCUS2098</name>
</gene>
<organism evidence="2 3">
    <name type="scientific">Ambispora gerdemannii</name>
    <dbReference type="NCBI Taxonomy" id="144530"/>
    <lineage>
        <taxon>Eukaryota</taxon>
        <taxon>Fungi</taxon>
        <taxon>Fungi incertae sedis</taxon>
        <taxon>Mucoromycota</taxon>
        <taxon>Glomeromycotina</taxon>
        <taxon>Glomeromycetes</taxon>
        <taxon>Archaeosporales</taxon>
        <taxon>Ambisporaceae</taxon>
        <taxon>Ambispora</taxon>
    </lineage>
</organism>
<evidence type="ECO:0000313" key="2">
    <source>
        <dbReference type="EMBL" id="CAG8457969.1"/>
    </source>
</evidence>
<feature type="compositionally biased region" description="Polar residues" evidence="1">
    <location>
        <begin position="40"/>
        <end position="51"/>
    </location>
</feature>
<sequence>MDLEAPKLEELSQKDTNITQRAHITAQLEKVIRKVKVNATKDNPLNINTRTVHFRWPQNEETYASETKQERIGQQQDQQDEEQQDEYQQGAKKRKRTNSASKRKNKEKEDQDKEGDQDEGRLEESGQYEAMDTLNIFGNDNFSEGSSKYWVASETLEKRIEEDIFIVITTPNIPH</sequence>
<comment type="caution">
    <text evidence="2">The sequence shown here is derived from an EMBL/GenBank/DDBJ whole genome shotgun (WGS) entry which is preliminary data.</text>
</comment>
<feature type="region of interest" description="Disordered" evidence="1">
    <location>
        <begin position="38"/>
        <end position="129"/>
    </location>
</feature>
<dbReference type="AlphaFoldDB" id="A0A9N8VQJ6"/>